<dbReference type="InterPro" id="IPR020574">
    <property type="entry name" value="Ribosomal_uS9_CS"/>
</dbReference>
<dbReference type="STRING" id="4909.A0A099P2C4"/>
<evidence type="ECO:0000256" key="2">
    <source>
        <dbReference type="ARBA" id="ARBA00022980"/>
    </source>
</evidence>
<dbReference type="OrthoDB" id="10254627at2759"/>
<dbReference type="EMBL" id="CP028776">
    <property type="protein sequence ID" value="AWU77393.1"/>
    <property type="molecule type" value="Genomic_DNA"/>
</dbReference>
<reference evidence="12" key="3">
    <citation type="journal article" date="2017" name="Genome Announc.">
        <title>Genome sequences of Cyberlindnera fabianii 65, Pichia kudriavzevii 129, and Saccharomyces cerevisiae 131 isolated from fermented masau fruits in Zimbabwe.</title>
        <authorList>
            <person name="van Rijswijck I.M.H."/>
            <person name="Derks M.F.L."/>
            <person name="Abee T."/>
            <person name="de Ridder D."/>
            <person name="Smid E.J."/>
        </authorList>
    </citation>
    <scope>NUCLEOTIDE SEQUENCE [LARGE SCALE GENOMIC DNA]</scope>
    <source>
        <strain evidence="12">129</strain>
    </source>
</reference>
<dbReference type="Pfam" id="PF00380">
    <property type="entry name" value="Ribosomal_S9"/>
    <property type="match status" value="1"/>
</dbReference>
<dbReference type="GO" id="GO:0005763">
    <property type="term" value="C:mitochondrial small ribosomal subunit"/>
    <property type="evidence" value="ECO:0007669"/>
    <property type="project" value="EnsemblFungi"/>
</dbReference>
<evidence type="ECO:0000256" key="7">
    <source>
        <dbReference type="SAM" id="MobiDB-lite"/>
    </source>
</evidence>
<organism evidence="9 11">
    <name type="scientific">Pichia kudriavzevii</name>
    <name type="common">Yeast</name>
    <name type="synonym">Issatchenkia orientalis</name>
    <dbReference type="NCBI Taxonomy" id="4909"/>
    <lineage>
        <taxon>Eukaryota</taxon>
        <taxon>Fungi</taxon>
        <taxon>Dikarya</taxon>
        <taxon>Ascomycota</taxon>
        <taxon>Saccharomycotina</taxon>
        <taxon>Pichiomycetes</taxon>
        <taxon>Pichiales</taxon>
        <taxon>Pichiaceae</taxon>
        <taxon>Pichia</taxon>
    </lineage>
</organism>
<evidence type="ECO:0000256" key="1">
    <source>
        <dbReference type="ARBA" id="ARBA00005251"/>
    </source>
</evidence>
<dbReference type="InterPro" id="IPR000754">
    <property type="entry name" value="Ribosomal_uS9"/>
</dbReference>
<reference evidence="11" key="1">
    <citation type="journal article" date="2014" name="Microb. Cell Fact.">
        <title>Exploiting Issatchenkia orientalis SD108 for succinic acid production.</title>
        <authorList>
            <person name="Xiao H."/>
            <person name="Shao Z."/>
            <person name="Jiang Y."/>
            <person name="Dole S."/>
            <person name="Zhao H."/>
        </authorList>
    </citation>
    <scope>NUCLEOTIDE SEQUENCE [LARGE SCALE GENOMIC DNA]</scope>
    <source>
        <strain evidence="11">SD108</strain>
    </source>
</reference>
<keyword evidence="13" id="KW-1185">Reference proteome</keyword>
<dbReference type="InterPro" id="IPR023035">
    <property type="entry name" value="Ribosomal_uS9_bac/plastid"/>
</dbReference>
<dbReference type="VEuPathDB" id="FungiDB:C5L36_0D01300"/>
<dbReference type="HOGENOM" id="CLU_036531_0_0_1"/>
<dbReference type="SUPFAM" id="SSF54211">
    <property type="entry name" value="Ribosomal protein S5 domain 2-like"/>
    <property type="match status" value="1"/>
</dbReference>
<dbReference type="InterPro" id="IPR020568">
    <property type="entry name" value="Ribosomal_Su5_D2-typ_SF"/>
</dbReference>
<dbReference type="GO" id="GO:0006412">
    <property type="term" value="P:translation"/>
    <property type="evidence" value="ECO:0007669"/>
    <property type="project" value="InterPro"/>
</dbReference>
<dbReference type="FunFam" id="3.30.230.10:FF:000001">
    <property type="entry name" value="30S ribosomal protein S9"/>
    <property type="match status" value="1"/>
</dbReference>
<dbReference type="PANTHER" id="PTHR21569:SF1">
    <property type="entry name" value="SMALL RIBOSOMAL SUBUNIT PROTEIN US9M"/>
    <property type="match status" value="1"/>
</dbReference>
<protein>
    <recommendedName>
        <fullName evidence="4">Small ribosomal subunit protein uS9m</fullName>
    </recommendedName>
    <alternativeName>
        <fullName evidence="5">37S ribosomal protein S9, mitochondrial</fullName>
    </alternativeName>
</protein>
<evidence type="ECO:0000313" key="11">
    <source>
        <dbReference type="Proteomes" id="UP000029867"/>
    </source>
</evidence>
<dbReference type="EMBL" id="MQVM01000017">
    <property type="protein sequence ID" value="ONH73027.1"/>
    <property type="molecule type" value="Genomic_DNA"/>
</dbReference>
<evidence type="ECO:0000256" key="3">
    <source>
        <dbReference type="ARBA" id="ARBA00023274"/>
    </source>
</evidence>
<dbReference type="Proteomes" id="UP000249293">
    <property type="component" value="Chromosome 4"/>
</dbReference>
<evidence type="ECO:0000313" key="12">
    <source>
        <dbReference type="Proteomes" id="UP000189274"/>
    </source>
</evidence>
<dbReference type="NCBIfam" id="NF001099">
    <property type="entry name" value="PRK00132.1"/>
    <property type="match status" value="1"/>
</dbReference>
<dbReference type="GO" id="GO:0003735">
    <property type="term" value="F:structural constituent of ribosome"/>
    <property type="evidence" value="ECO:0007669"/>
    <property type="project" value="EnsemblFungi"/>
</dbReference>
<reference evidence="9" key="2">
    <citation type="submission" date="2014-08" db="EMBL/GenBank/DDBJ databases">
        <title>Exploiting Issatchenkia orientalis SD108 for Succinic Acid Production.</title>
        <authorList>
            <person name="Xiao H."/>
            <person name="Shao Z."/>
            <person name="Jiang Y."/>
            <person name="Dole S."/>
            <person name="Zhao H."/>
        </authorList>
    </citation>
    <scope>NUCLEOTIDE SEQUENCE [LARGE SCALE GENOMIC DNA]</scope>
    <source>
        <strain evidence="9">SD108</strain>
    </source>
</reference>
<keyword evidence="2 6" id="KW-0689">Ribosomal protein</keyword>
<dbReference type="PROSITE" id="PS00360">
    <property type="entry name" value="RIBOSOMAL_S9"/>
    <property type="match status" value="1"/>
</dbReference>
<evidence type="ECO:0000256" key="5">
    <source>
        <dbReference type="ARBA" id="ARBA00042623"/>
    </source>
</evidence>
<dbReference type="EMBL" id="JQFK01000022">
    <property type="protein sequence ID" value="KGK38226.1"/>
    <property type="molecule type" value="Genomic_DNA"/>
</dbReference>
<proteinExistence type="inferred from homology"/>
<dbReference type="Proteomes" id="UP000189274">
    <property type="component" value="Unassembled WGS sequence"/>
</dbReference>
<dbReference type="GO" id="GO:0003723">
    <property type="term" value="F:RNA binding"/>
    <property type="evidence" value="ECO:0007669"/>
    <property type="project" value="TreeGrafter"/>
</dbReference>
<feature type="region of interest" description="Disordered" evidence="7">
    <location>
        <begin position="254"/>
        <end position="279"/>
    </location>
</feature>
<reference evidence="10" key="4">
    <citation type="submission" date="2017-01" db="EMBL/GenBank/DDBJ databases">
        <authorList>
            <person name="Mah S.A."/>
            <person name="Swanson W.J."/>
            <person name="Moy G.W."/>
            <person name="Vacquier V.D."/>
        </authorList>
    </citation>
    <scope>NUCLEOTIDE SEQUENCE [LARGE SCALE GENOMIC DNA]</scope>
    <source>
        <strain evidence="10">129</strain>
    </source>
</reference>
<evidence type="ECO:0000313" key="10">
    <source>
        <dbReference type="EMBL" id="ONH73027.1"/>
    </source>
</evidence>
<evidence type="ECO:0000313" key="13">
    <source>
        <dbReference type="Proteomes" id="UP000249293"/>
    </source>
</evidence>
<reference evidence="8 13" key="5">
    <citation type="submission" date="2018-06" db="EMBL/GenBank/DDBJ databases">
        <title>Population genomics shows no distinction between pathogenic Candida krusei and environmental Pichia kudriavzevii: One species, four names.</title>
        <authorList>
            <person name="Douglass A.P."/>
            <person name="Offei B."/>
            <person name="Braun-Galleani S."/>
            <person name="Coughlan A.Y."/>
            <person name="Martos A."/>
            <person name="Ortiz-Merino R.A."/>
            <person name="Byrne K.P."/>
            <person name="Wolfe K.H."/>
        </authorList>
    </citation>
    <scope>NUCLEOTIDE SEQUENCE [LARGE SCALE GENOMIC DNA]</scope>
    <source>
        <strain evidence="8 13">CBS573</strain>
    </source>
</reference>
<dbReference type="Proteomes" id="UP000029867">
    <property type="component" value="Unassembled WGS sequence"/>
</dbReference>
<dbReference type="eggNOG" id="KOG1697">
    <property type="taxonomic scope" value="Eukaryota"/>
</dbReference>
<accession>A0A099P2C4</accession>
<evidence type="ECO:0000256" key="4">
    <source>
        <dbReference type="ARBA" id="ARBA00039318"/>
    </source>
</evidence>
<evidence type="ECO:0000256" key="6">
    <source>
        <dbReference type="RuleBase" id="RU003815"/>
    </source>
</evidence>
<feature type="compositionally biased region" description="Basic residues" evidence="7">
    <location>
        <begin position="264"/>
        <end position="279"/>
    </location>
</feature>
<comment type="similarity">
    <text evidence="1 6">Belongs to the universal ribosomal protein uS9 family.</text>
</comment>
<evidence type="ECO:0000313" key="9">
    <source>
        <dbReference type="EMBL" id="KGK38226.1"/>
    </source>
</evidence>
<gene>
    <name evidence="10" type="ORF">BOH78_3495</name>
    <name evidence="8" type="ORF">C5L36_0D01300</name>
    <name evidence="9" type="ORF">JL09_g2586</name>
</gene>
<dbReference type="AlphaFoldDB" id="A0A099P2C4"/>
<dbReference type="PANTHER" id="PTHR21569">
    <property type="entry name" value="RIBOSOMAL PROTEIN S9"/>
    <property type="match status" value="1"/>
</dbReference>
<dbReference type="InterPro" id="IPR014721">
    <property type="entry name" value="Ribsml_uS5_D2-typ_fold_subgr"/>
</dbReference>
<evidence type="ECO:0000313" key="8">
    <source>
        <dbReference type="EMBL" id="AWU77393.1"/>
    </source>
</evidence>
<keyword evidence="3 6" id="KW-0687">Ribonucleoprotein</keyword>
<dbReference type="Gene3D" id="3.30.230.10">
    <property type="match status" value="1"/>
</dbReference>
<name>A0A099P2C4_PICKU</name>
<sequence>MRVTPLQMQRTRVFATIWKPQLPLHNNPLTSRFIPELERTRIVPSMPTFYARNPYHEQNMARLQEVLNKHATLPFDRKSASTTWLKFKQYKEKAGGELLKESEYLQLVTILKRLDAIDVELRSDEMNSLLMEYSKKTTSINESRQEAKLDDKGRAVAVGRRKSSSAKVYLVRGTGEVMVNGKALNEVFPKLQDRLKVVLPLQLVEQEGNFNIHALVRGGGSTGQVDALKLALSKALLIHNPLWKQRLSGAGVLSRDPRSVERKKPGKKKARKMPTWVKR</sequence>